<feature type="compositionally biased region" description="Low complexity" evidence="1">
    <location>
        <begin position="128"/>
        <end position="140"/>
    </location>
</feature>
<evidence type="ECO:0000313" key="3">
    <source>
        <dbReference type="Proteomes" id="UP001060012"/>
    </source>
</evidence>
<reference evidence="2" key="1">
    <citation type="submission" date="2022-07" db="EMBL/GenBank/DDBJ databases">
        <title>Arcobacter roscoffensis sp. nov., a marine bacterium isolated from coastal seawater collected from Roscoff, France.</title>
        <authorList>
            <person name="Pascual J."/>
            <person name="Lepeaux C."/>
            <person name="Methner A."/>
            <person name="Overmann J."/>
        </authorList>
    </citation>
    <scope>NUCLEOTIDE SEQUENCE</scope>
    <source>
        <strain evidence="2">ARW1-2F2</strain>
    </source>
</reference>
<gene>
    <name evidence="2" type="ORF">NJU99_09380</name>
</gene>
<evidence type="ECO:0000313" key="2">
    <source>
        <dbReference type="EMBL" id="UTJ05477.1"/>
    </source>
</evidence>
<keyword evidence="3" id="KW-1185">Reference proteome</keyword>
<sequence>MIDSLSALGSYNYTSSSTRSSSDSSLSLDQQETIQDVLSNYDSNNLSSSDALEIVSAFQNANIEPSRSFENALSSLGFDAKEIGDLAGVGPQGQGGMPPPPPPKESEDEISDILSELLYGDDEDDDNTNTSNSNAYNSNSTTFDSVLDYTSRILSLNDDAKNQVMDLFENYKPDSTQLSSSDVSNIIKNSLQDILSNENNYNSTSFYA</sequence>
<proteinExistence type="predicted"/>
<feature type="region of interest" description="Disordered" evidence="1">
    <location>
        <begin position="84"/>
        <end position="108"/>
    </location>
</feature>
<evidence type="ECO:0000256" key="1">
    <source>
        <dbReference type="SAM" id="MobiDB-lite"/>
    </source>
</evidence>
<protein>
    <submittedName>
        <fullName evidence="2">Uncharacterized protein</fullName>
    </submittedName>
</protein>
<dbReference type="Proteomes" id="UP001060012">
    <property type="component" value="Chromosome"/>
</dbReference>
<organism evidence="2 3">
    <name type="scientific">Arcobacter roscoffensis</name>
    <dbReference type="NCBI Taxonomy" id="2961520"/>
    <lineage>
        <taxon>Bacteria</taxon>
        <taxon>Pseudomonadati</taxon>
        <taxon>Campylobacterota</taxon>
        <taxon>Epsilonproteobacteria</taxon>
        <taxon>Campylobacterales</taxon>
        <taxon>Arcobacteraceae</taxon>
        <taxon>Arcobacter</taxon>
    </lineage>
</organism>
<dbReference type="EMBL" id="CP100595">
    <property type="protein sequence ID" value="UTJ05477.1"/>
    <property type="molecule type" value="Genomic_DNA"/>
</dbReference>
<feature type="region of interest" description="Disordered" evidence="1">
    <location>
        <begin position="120"/>
        <end position="140"/>
    </location>
</feature>
<name>A0ABY5DZU1_9BACT</name>
<feature type="compositionally biased region" description="Low complexity" evidence="1">
    <location>
        <begin position="10"/>
        <end position="29"/>
    </location>
</feature>
<dbReference type="RefSeq" id="WP_254575658.1">
    <property type="nucleotide sequence ID" value="NZ_CP100595.1"/>
</dbReference>
<accession>A0ABY5DZU1</accession>
<feature type="region of interest" description="Disordered" evidence="1">
    <location>
        <begin position="1"/>
        <end position="30"/>
    </location>
</feature>